<organism evidence="1 2">
    <name type="scientific">Qingrenia yutianensis</name>
    <dbReference type="NCBI Taxonomy" id="2763676"/>
    <lineage>
        <taxon>Bacteria</taxon>
        <taxon>Bacillati</taxon>
        <taxon>Bacillota</taxon>
        <taxon>Clostridia</taxon>
        <taxon>Eubacteriales</taxon>
        <taxon>Oscillospiraceae</taxon>
        <taxon>Qingrenia</taxon>
    </lineage>
</organism>
<dbReference type="InterPro" id="IPR013321">
    <property type="entry name" value="Arc_rbn_hlx_hlx"/>
</dbReference>
<dbReference type="EMBL" id="JACRTE010000015">
    <property type="protein sequence ID" value="MBC8597134.1"/>
    <property type="molecule type" value="Genomic_DNA"/>
</dbReference>
<keyword evidence="2" id="KW-1185">Reference proteome</keyword>
<dbReference type="Gene3D" id="1.10.1220.10">
    <property type="entry name" value="Met repressor-like"/>
    <property type="match status" value="1"/>
</dbReference>
<dbReference type="AlphaFoldDB" id="A0A926IT75"/>
<proteinExistence type="predicted"/>
<name>A0A926IT75_9FIRM</name>
<evidence type="ECO:0000313" key="1">
    <source>
        <dbReference type="EMBL" id="MBC8597134.1"/>
    </source>
</evidence>
<dbReference type="InterPro" id="IPR053842">
    <property type="entry name" value="NikA-like"/>
</dbReference>
<dbReference type="Proteomes" id="UP000647416">
    <property type="component" value="Unassembled WGS sequence"/>
</dbReference>
<sequence length="105" mass="12077">MRANTNKLNFYVDDDVKKKLKKLSKESGLTMTAVITKLIMGYQIQPLKTEELLRIYKELNHIGGNINQIAHIANSERHITNDKINEAAKLMNDIWSCVRSYGRNT</sequence>
<evidence type="ECO:0000313" key="2">
    <source>
        <dbReference type="Proteomes" id="UP000647416"/>
    </source>
</evidence>
<protein>
    <submittedName>
        <fullName evidence="1">Plasmid mobilization relaxosome protein MobC</fullName>
    </submittedName>
</protein>
<dbReference type="Pfam" id="PF21983">
    <property type="entry name" value="NikA-like"/>
    <property type="match status" value="1"/>
</dbReference>
<reference evidence="1" key="1">
    <citation type="submission" date="2020-08" db="EMBL/GenBank/DDBJ databases">
        <title>Genome public.</title>
        <authorList>
            <person name="Liu C."/>
            <person name="Sun Q."/>
        </authorList>
    </citation>
    <scope>NUCLEOTIDE SEQUENCE</scope>
    <source>
        <strain evidence="1">NSJ-50</strain>
    </source>
</reference>
<accession>A0A926IT75</accession>
<dbReference type="RefSeq" id="WP_262432457.1">
    <property type="nucleotide sequence ID" value="NZ_JACRTE010000015.1"/>
</dbReference>
<comment type="caution">
    <text evidence="1">The sequence shown here is derived from an EMBL/GenBank/DDBJ whole genome shotgun (WGS) entry which is preliminary data.</text>
</comment>
<gene>
    <name evidence="1" type="primary">mobC</name>
    <name evidence="1" type="ORF">H8706_09675</name>
</gene>
<dbReference type="GO" id="GO:0006355">
    <property type="term" value="P:regulation of DNA-templated transcription"/>
    <property type="evidence" value="ECO:0007669"/>
    <property type="project" value="InterPro"/>
</dbReference>